<evidence type="ECO:0000313" key="11">
    <source>
        <dbReference type="EMBL" id="NHK27388.1"/>
    </source>
</evidence>
<dbReference type="EMBL" id="BMGZ01000001">
    <property type="protein sequence ID" value="GGH95285.1"/>
    <property type="molecule type" value="Genomic_DNA"/>
</dbReference>
<organism evidence="10 12">
    <name type="scientific">Aquisalinus luteolus</name>
    <dbReference type="NCBI Taxonomy" id="1566827"/>
    <lineage>
        <taxon>Bacteria</taxon>
        <taxon>Pseudomonadati</taxon>
        <taxon>Pseudomonadota</taxon>
        <taxon>Alphaproteobacteria</taxon>
        <taxon>Parvularculales</taxon>
        <taxon>Parvularculaceae</taxon>
        <taxon>Aquisalinus</taxon>
    </lineage>
</organism>
<evidence type="ECO:0000259" key="9">
    <source>
        <dbReference type="Pfam" id="PF13231"/>
    </source>
</evidence>
<feature type="transmembrane region" description="Helical" evidence="8">
    <location>
        <begin position="121"/>
        <end position="138"/>
    </location>
</feature>
<evidence type="ECO:0000313" key="13">
    <source>
        <dbReference type="Proteomes" id="UP000818603"/>
    </source>
</evidence>
<dbReference type="PANTHER" id="PTHR33908:SF11">
    <property type="entry name" value="MEMBRANE PROTEIN"/>
    <property type="match status" value="1"/>
</dbReference>
<dbReference type="Pfam" id="PF13231">
    <property type="entry name" value="PMT_2"/>
    <property type="match status" value="1"/>
</dbReference>
<evidence type="ECO:0000256" key="5">
    <source>
        <dbReference type="ARBA" id="ARBA00022692"/>
    </source>
</evidence>
<evidence type="ECO:0000256" key="8">
    <source>
        <dbReference type="SAM" id="Phobius"/>
    </source>
</evidence>
<gene>
    <name evidence="11" type="ORF">FF098_005675</name>
    <name evidence="10" type="ORF">GCM10011355_11460</name>
</gene>
<comment type="caution">
    <text evidence="10">The sequence shown here is derived from an EMBL/GenBank/DDBJ whole genome shotgun (WGS) entry which is preliminary data.</text>
</comment>
<reference evidence="10" key="1">
    <citation type="journal article" date="2014" name="Int. J. Syst. Evol. Microbiol.">
        <title>Complete genome sequence of Corynebacterium casei LMG S-19264T (=DSM 44701T), isolated from a smear-ripened cheese.</title>
        <authorList>
            <consortium name="US DOE Joint Genome Institute (JGI-PGF)"/>
            <person name="Walter F."/>
            <person name="Albersmeier A."/>
            <person name="Kalinowski J."/>
            <person name="Ruckert C."/>
        </authorList>
    </citation>
    <scope>NUCLEOTIDE SEQUENCE</scope>
    <source>
        <strain evidence="10">CGMCC 1.14984</strain>
    </source>
</reference>
<sequence length="522" mass="58178">MLARDEGAKPAKSPEKGFQPFSLPGVLVLTALYGLVHSLIRLIAGFQLAMDDPKENVFTQELRWGYLPDNPPLFEWSLTLVQQLTGPGLVSFLIVKYGLLVFSAGFLFLAGRRLFGGDAAGQRWAAITVFSALLLYQIGWNYHQAFTHSLVAIAATCFSFWALIRLLQEKRWADYLIFGASVGLGLMAKYNFAGFLVAVGIPILLDRDMRRIMLHWRIGASVVIAILLLLPHLIWLNAHRELLELYAGSKLGLNGSHLERVGEGLGNAIGAILSFYVPFLLIVAVIARKAFTRTAIVSDPLLQLCRRSILASIAVILAGVLLLGVSNVTERYVVPFFLPGFFWMMARVRVAVAEKGDGTWVKMLIGAVAVMAVLRVVNVGWAGPPVCDECWRWVPYDALESAIEEEGFEKDGIYIAYEENTAGNLRRLLPDAHVRSINLLFYNPIDTQQGRTCYFVWSEELLGQPVQDRFRAISEAPGTRIVDAPWKHPIRSNGWRSTQWGISPVPETDPFYGNFCTDKPWP</sequence>
<dbReference type="GO" id="GO:0005886">
    <property type="term" value="C:plasma membrane"/>
    <property type="evidence" value="ECO:0007669"/>
    <property type="project" value="UniProtKB-SubCell"/>
</dbReference>
<proteinExistence type="predicted"/>
<evidence type="ECO:0000256" key="2">
    <source>
        <dbReference type="ARBA" id="ARBA00022475"/>
    </source>
</evidence>
<evidence type="ECO:0000256" key="4">
    <source>
        <dbReference type="ARBA" id="ARBA00022679"/>
    </source>
</evidence>
<accession>A0A8J3A6S6</accession>
<feature type="transmembrane region" description="Helical" evidence="8">
    <location>
        <begin position="145"/>
        <end position="164"/>
    </location>
</feature>
<keyword evidence="3" id="KW-0328">Glycosyltransferase</keyword>
<keyword evidence="2" id="KW-1003">Cell membrane</keyword>
<dbReference type="PANTHER" id="PTHR33908">
    <property type="entry name" value="MANNOSYLTRANSFERASE YKCB-RELATED"/>
    <property type="match status" value="1"/>
</dbReference>
<dbReference type="EMBL" id="VCJR02000001">
    <property type="protein sequence ID" value="NHK27388.1"/>
    <property type="molecule type" value="Genomic_DNA"/>
</dbReference>
<feature type="transmembrane region" description="Helical" evidence="8">
    <location>
        <begin position="268"/>
        <end position="287"/>
    </location>
</feature>
<dbReference type="Proteomes" id="UP000621856">
    <property type="component" value="Unassembled WGS sequence"/>
</dbReference>
<dbReference type="GO" id="GO:0016763">
    <property type="term" value="F:pentosyltransferase activity"/>
    <property type="evidence" value="ECO:0007669"/>
    <property type="project" value="TreeGrafter"/>
</dbReference>
<evidence type="ECO:0000256" key="1">
    <source>
        <dbReference type="ARBA" id="ARBA00004651"/>
    </source>
</evidence>
<dbReference type="RefSeq" id="WP_155138298.1">
    <property type="nucleotide sequence ID" value="NZ_BMGZ01000001.1"/>
</dbReference>
<keyword evidence="7 8" id="KW-0472">Membrane</keyword>
<feature type="transmembrane region" description="Helical" evidence="8">
    <location>
        <begin position="89"/>
        <end position="109"/>
    </location>
</feature>
<dbReference type="InterPro" id="IPR050297">
    <property type="entry name" value="LipidA_mod_glycosyltrf_83"/>
</dbReference>
<feature type="domain" description="Glycosyltransferase RgtA/B/C/D-like" evidence="9">
    <location>
        <begin position="69"/>
        <end position="235"/>
    </location>
</feature>
<feature type="transmembrane region" description="Helical" evidence="8">
    <location>
        <begin position="308"/>
        <end position="326"/>
    </location>
</feature>
<dbReference type="AlphaFoldDB" id="A0A8J3A6S6"/>
<feature type="transmembrane region" description="Helical" evidence="8">
    <location>
        <begin position="21"/>
        <end position="44"/>
    </location>
</feature>
<dbReference type="InterPro" id="IPR038731">
    <property type="entry name" value="RgtA/B/C-like"/>
</dbReference>
<evidence type="ECO:0000313" key="10">
    <source>
        <dbReference type="EMBL" id="GGH95285.1"/>
    </source>
</evidence>
<keyword evidence="5 8" id="KW-0812">Transmembrane</keyword>
<feature type="transmembrane region" description="Helical" evidence="8">
    <location>
        <begin position="216"/>
        <end position="236"/>
    </location>
</feature>
<keyword evidence="4 10" id="KW-0808">Transferase</keyword>
<dbReference type="Proteomes" id="UP000818603">
    <property type="component" value="Unassembled WGS sequence"/>
</dbReference>
<evidence type="ECO:0000256" key="3">
    <source>
        <dbReference type="ARBA" id="ARBA00022676"/>
    </source>
</evidence>
<comment type="subcellular location">
    <subcellularLocation>
        <location evidence="1">Cell membrane</location>
        <topology evidence="1">Multi-pass membrane protein</topology>
    </subcellularLocation>
</comment>
<reference evidence="10" key="3">
    <citation type="submission" date="2020-09" db="EMBL/GenBank/DDBJ databases">
        <authorList>
            <person name="Sun Q."/>
            <person name="Zhou Y."/>
        </authorList>
    </citation>
    <scope>NUCLEOTIDE SEQUENCE</scope>
    <source>
        <strain evidence="10">CGMCC 1.14984</strain>
    </source>
</reference>
<evidence type="ECO:0000256" key="6">
    <source>
        <dbReference type="ARBA" id="ARBA00022989"/>
    </source>
</evidence>
<reference evidence="11 13" key="2">
    <citation type="submission" date="2020-02" db="EMBL/GenBank/DDBJ databases">
        <title>Genome sequence of Parvularcula flava strain NH6-79.</title>
        <authorList>
            <person name="Abdul Karim M.H."/>
            <person name="Lam M.Q."/>
            <person name="Chen S.J."/>
            <person name="Yahya A."/>
            <person name="Shahir S."/>
            <person name="Shamsir M.S."/>
            <person name="Chong C.S."/>
        </authorList>
    </citation>
    <scope>NUCLEOTIDE SEQUENCE [LARGE SCALE GENOMIC DNA]</scope>
    <source>
        <strain evidence="11 13">NH6-79</strain>
    </source>
</reference>
<keyword evidence="13" id="KW-1185">Reference proteome</keyword>
<name>A0A8J3A6S6_9PROT</name>
<evidence type="ECO:0000256" key="7">
    <source>
        <dbReference type="ARBA" id="ARBA00023136"/>
    </source>
</evidence>
<protein>
    <submittedName>
        <fullName evidence="10">Glycosyl transferase</fullName>
    </submittedName>
</protein>
<evidence type="ECO:0000313" key="12">
    <source>
        <dbReference type="Proteomes" id="UP000621856"/>
    </source>
</evidence>
<feature type="transmembrane region" description="Helical" evidence="8">
    <location>
        <begin position="176"/>
        <end position="204"/>
    </location>
</feature>
<keyword evidence="6 8" id="KW-1133">Transmembrane helix</keyword>
<dbReference type="GO" id="GO:0009103">
    <property type="term" value="P:lipopolysaccharide biosynthetic process"/>
    <property type="evidence" value="ECO:0007669"/>
    <property type="project" value="UniProtKB-ARBA"/>
</dbReference>